<dbReference type="SUPFAM" id="SSF56042">
    <property type="entry name" value="PurM C-terminal domain-like"/>
    <property type="match status" value="1"/>
</dbReference>
<dbReference type="PANTHER" id="PTHR43555">
    <property type="entry name" value="PHOSPHORIBOSYLFORMYLGLYCINAMIDINE SYNTHASE SUBUNIT PURL"/>
    <property type="match status" value="1"/>
</dbReference>
<dbReference type="InterPro" id="IPR010918">
    <property type="entry name" value="PurM-like_C_dom"/>
</dbReference>
<evidence type="ECO:0000259" key="1">
    <source>
        <dbReference type="Pfam" id="PF02769"/>
    </source>
</evidence>
<dbReference type="GO" id="GO:0006189">
    <property type="term" value="P:'de novo' IMP biosynthetic process"/>
    <property type="evidence" value="ECO:0007669"/>
    <property type="project" value="InterPro"/>
</dbReference>
<comment type="caution">
    <text evidence="2">The sequence shown here is derived from an EMBL/GenBank/DDBJ whole genome shotgun (WGS) entry which is preliminary data.</text>
</comment>
<accession>T1BHP7</accession>
<proteinExistence type="predicted"/>
<evidence type="ECO:0000313" key="2">
    <source>
        <dbReference type="EMBL" id="EQD69182.1"/>
    </source>
</evidence>
<dbReference type="InterPro" id="IPR036676">
    <property type="entry name" value="PurM-like_C_sf"/>
</dbReference>
<feature type="domain" description="PurM-like C-terminal" evidence="1">
    <location>
        <begin position="2"/>
        <end position="75"/>
    </location>
</feature>
<dbReference type="AlphaFoldDB" id="T1BHP7"/>
<dbReference type="InterPro" id="IPR010074">
    <property type="entry name" value="PRibForGlyAmidine_synth_PurL"/>
</dbReference>
<dbReference type="Gene3D" id="3.90.650.10">
    <property type="entry name" value="PurM-like C-terminal domain"/>
    <property type="match status" value="1"/>
</dbReference>
<gene>
    <name evidence="2" type="ORF">B1A_07008</name>
</gene>
<reference evidence="2" key="1">
    <citation type="submission" date="2013-08" db="EMBL/GenBank/DDBJ databases">
        <authorList>
            <person name="Mendez C."/>
            <person name="Richter M."/>
            <person name="Ferrer M."/>
            <person name="Sanchez J."/>
        </authorList>
    </citation>
    <scope>NUCLEOTIDE SEQUENCE</scope>
</reference>
<reference evidence="2" key="2">
    <citation type="journal article" date="2014" name="ISME J.">
        <title>Microbial stratification in low pH oxic and suboxic macroscopic growths along an acid mine drainage.</title>
        <authorList>
            <person name="Mendez-Garcia C."/>
            <person name="Mesa V."/>
            <person name="Sprenger R.R."/>
            <person name="Richter M."/>
            <person name="Diez M.S."/>
            <person name="Solano J."/>
            <person name="Bargiela R."/>
            <person name="Golyshina O.V."/>
            <person name="Manteca A."/>
            <person name="Ramos J.L."/>
            <person name="Gallego J.R."/>
            <person name="Llorente I."/>
            <person name="Martins Dos Santos V.A."/>
            <person name="Jensen O.N."/>
            <person name="Pelaez A.I."/>
            <person name="Sanchez J."/>
            <person name="Ferrer M."/>
        </authorList>
    </citation>
    <scope>NUCLEOTIDE SEQUENCE</scope>
</reference>
<sequence>MFAGGFGLELDLDRVPQREAGLAPWEIWISESQERMILEVPPKKAPALLELFARRDVPATIVGRVTREPKERLRWHGAVVSEID</sequence>
<dbReference type="Pfam" id="PF02769">
    <property type="entry name" value="AIRS_C"/>
    <property type="match status" value="1"/>
</dbReference>
<protein>
    <submittedName>
        <fullName evidence="2">Protein containing AIR synthase related protein</fullName>
    </submittedName>
</protein>
<feature type="non-terminal residue" evidence="2">
    <location>
        <position position="84"/>
    </location>
</feature>
<dbReference type="GO" id="GO:0004642">
    <property type="term" value="F:phosphoribosylformylglycinamidine synthase activity"/>
    <property type="evidence" value="ECO:0007669"/>
    <property type="project" value="InterPro"/>
</dbReference>
<name>T1BHP7_9ZZZZ</name>
<dbReference type="EMBL" id="AUZX01005066">
    <property type="protein sequence ID" value="EQD69182.1"/>
    <property type="molecule type" value="Genomic_DNA"/>
</dbReference>
<dbReference type="PANTHER" id="PTHR43555:SF1">
    <property type="entry name" value="PHOSPHORIBOSYLFORMYLGLYCINAMIDINE SYNTHASE SUBUNIT PURL"/>
    <property type="match status" value="1"/>
</dbReference>
<organism evidence="2">
    <name type="scientific">mine drainage metagenome</name>
    <dbReference type="NCBI Taxonomy" id="410659"/>
    <lineage>
        <taxon>unclassified sequences</taxon>
        <taxon>metagenomes</taxon>
        <taxon>ecological metagenomes</taxon>
    </lineage>
</organism>